<evidence type="ECO:0000313" key="1">
    <source>
        <dbReference type="EMBL" id="CAI6360886.1"/>
    </source>
</evidence>
<name>A0AAV0WYI6_9HEMI</name>
<accession>A0AAV0WYI6</accession>
<reference evidence="1 2" key="1">
    <citation type="submission" date="2023-01" db="EMBL/GenBank/DDBJ databases">
        <authorList>
            <person name="Whitehead M."/>
        </authorList>
    </citation>
    <scope>NUCLEOTIDE SEQUENCE [LARGE SCALE GENOMIC DNA]</scope>
</reference>
<dbReference type="AlphaFoldDB" id="A0AAV0WYI6"/>
<comment type="caution">
    <text evidence="1">The sequence shown here is derived from an EMBL/GenBank/DDBJ whole genome shotgun (WGS) entry which is preliminary data.</text>
</comment>
<organism evidence="1 2">
    <name type="scientific">Macrosiphum euphorbiae</name>
    <name type="common">potato aphid</name>
    <dbReference type="NCBI Taxonomy" id="13131"/>
    <lineage>
        <taxon>Eukaryota</taxon>
        <taxon>Metazoa</taxon>
        <taxon>Ecdysozoa</taxon>
        <taxon>Arthropoda</taxon>
        <taxon>Hexapoda</taxon>
        <taxon>Insecta</taxon>
        <taxon>Pterygota</taxon>
        <taxon>Neoptera</taxon>
        <taxon>Paraneoptera</taxon>
        <taxon>Hemiptera</taxon>
        <taxon>Sternorrhyncha</taxon>
        <taxon>Aphidomorpha</taxon>
        <taxon>Aphidoidea</taxon>
        <taxon>Aphididae</taxon>
        <taxon>Macrosiphini</taxon>
        <taxon>Macrosiphum</taxon>
    </lineage>
</organism>
<evidence type="ECO:0000313" key="2">
    <source>
        <dbReference type="Proteomes" id="UP001160148"/>
    </source>
</evidence>
<proteinExistence type="predicted"/>
<dbReference type="Proteomes" id="UP001160148">
    <property type="component" value="Unassembled WGS sequence"/>
</dbReference>
<gene>
    <name evidence="1" type="ORF">MEUPH1_LOCUS16133</name>
</gene>
<dbReference type="EMBL" id="CARXXK010000003">
    <property type="protein sequence ID" value="CAI6360886.1"/>
    <property type="molecule type" value="Genomic_DNA"/>
</dbReference>
<keyword evidence="2" id="KW-1185">Reference proteome</keyword>
<sequence length="146" mass="17145">MTALSFKKIFEILEPLTRTLQARDIDILAAMYLVNSAKESIVALRTEETFENIFILAKEFDDKYENEEFELLRTTKKRKVRKMDGELCSDEVEQNPIQKFKVDTYFVALDIIKTQISQRFTNKTIEVMKDFALLSIKRIKALKKKP</sequence>
<protein>
    <submittedName>
        <fullName evidence="1">Uncharacterized protein</fullName>
    </submittedName>
</protein>